<name>D3Q3Z2_STANL</name>
<dbReference type="EMBL" id="CP001778">
    <property type="protein sequence ID" value="ADD44059.1"/>
    <property type="molecule type" value="Genomic_DNA"/>
</dbReference>
<evidence type="ECO:0000313" key="2">
    <source>
        <dbReference type="Proteomes" id="UP000000844"/>
    </source>
</evidence>
<reference evidence="1 2" key="1">
    <citation type="journal article" date="2009" name="Stand. Genomic Sci.">
        <title>Complete genome sequence of Stackebrandtia nassauensis type strain (LLR-40K-21).</title>
        <authorList>
            <person name="Munk C."/>
            <person name="Lapidus A."/>
            <person name="Copeland A."/>
            <person name="Jando M."/>
            <person name="Mayilraj S."/>
            <person name="Glavina Del Rio T."/>
            <person name="Nolan M."/>
            <person name="Chen F."/>
            <person name="Lucas S."/>
            <person name="Tice H."/>
            <person name="Cheng J.F."/>
            <person name="Han C."/>
            <person name="Detter J.C."/>
            <person name="Bruce D."/>
            <person name="Goodwin L."/>
            <person name="Chain P."/>
            <person name="Pitluck S."/>
            <person name="Goker M."/>
            <person name="Ovchinikova G."/>
            <person name="Pati A."/>
            <person name="Ivanova N."/>
            <person name="Mavromatis K."/>
            <person name="Chen A."/>
            <person name="Palaniappan K."/>
            <person name="Land M."/>
            <person name="Hauser L."/>
            <person name="Chang Y.J."/>
            <person name="Jeffries C.D."/>
            <person name="Bristow J."/>
            <person name="Eisen J.A."/>
            <person name="Markowitz V."/>
            <person name="Hugenholtz P."/>
            <person name="Kyrpides N.C."/>
            <person name="Klenk H.P."/>
        </authorList>
    </citation>
    <scope>NUCLEOTIDE SEQUENCE [LARGE SCALE GENOMIC DNA]</scope>
    <source>
        <strain evidence="2">DSM 44728 / CIP 108903 / NRRL B-16338 / NBRC 102104 / LLR-40K-21</strain>
    </source>
</reference>
<protein>
    <submittedName>
        <fullName evidence="1">Uncharacterized protein</fullName>
    </submittedName>
</protein>
<dbReference type="KEGG" id="sna:Snas_4413"/>
<gene>
    <name evidence="1" type="ordered locus">Snas_4413</name>
</gene>
<evidence type="ECO:0000313" key="1">
    <source>
        <dbReference type="EMBL" id="ADD44059.1"/>
    </source>
</evidence>
<dbReference type="AlphaFoldDB" id="D3Q3Z2"/>
<dbReference type="eggNOG" id="ENOG502ZHZ7">
    <property type="taxonomic scope" value="Bacteria"/>
</dbReference>
<proteinExistence type="predicted"/>
<dbReference type="RefSeq" id="WP_013019630.1">
    <property type="nucleotide sequence ID" value="NC_013947.1"/>
</dbReference>
<accession>D3Q3Z2</accession>
<dbReference type="HOGENOM" id="CLU_1785712_0_0_11"/>
<organism evidence="1 2">
    <name type="scientific">Stackebrandtia nassauensis (strain DSM 44728 / CIP 108903 / NRRL B-16338 / NBRC 102104 / LLR-40K-21)</name>
    <dbReference type="NCBI Taxonomy" id="446470"/>
    <lineage>
        <taxon>Bacteria</taxon>
        <taxon>Bacillati</taxon>
        <taxon>Actinomycetota</taxon>
        <taxon>Actinomycetes</taxon>
        <taxon>Glycomycetales</taxon>
        <taxon>Glycomycetaceae</taxon>
        <taxon>Stackebrandtia</taxon>
    </lineage>
</organism>
<dbReference type="Proteomes" id="UP000000844">
    <property type="component" value="Chromosome"/>
</dbReference>
<dbReference type="OrthoDB" id="5192868at2"/>
<keyword evidence="2" id="KW-1185">Reference proteome</keyword>
<sequence>MPSNQLFRETVKAMALGDGAKARELNEQIPDADREAYAIYVAAMFAGAAGHQFEADQSPEAIKRFVNEMRHDFRKADPPFQPLAMEGLFRVLFGEEHLLDEISPADQMRLQFLAIRKIVDQSDHMKQRLDDYLTDAETLAEQWMS</sequence>